<evidence type="ECO:0000313" key="2">
    <source>
        <dbReference type="Proteomes" id="UP000001683"/>
    </source>
</evidence>
<dbReference type="EMBL" id="CP001034">
    <property type="protein sequence ID" value="ACB83981.1"/>
    <property type="molecule type" value="Genomic_DNA"/>
</dbReference>
<reference evidence="1 2" key="1">
    <citation type="submission" date="2008-04" db="EMBL/GenBank/DDBJ databases">
        <title>Complete sequence of chromosome of Natranaerobius thermophilus JW/NM-WN-LF.</title>
        <authorList>
            <consortium name="US DOE Joint Genome Institute"/>
            <person name="Copeland A."/>
            <person name="Lucas S."/>
            <person name="Lapidus A."/>
            <person name="Glavina del Rio T."/>
            <person name="Dalin E."/>
            <person name="Tice H."/>
            <person name="Bruce D."/>
            <person name="Goodwin L."/>
            <person name="Pitluck S."/>
            <person name="Chertkov O."/>
            <person name="Brettin T."/>
            <person name="Detter J.C."/>
            <person name="Han C."/>
            <person name="Kuske C.R."/>
            <person name="Schmutz J."/>
            <person name="Larimer F."/>
            <person name="Land M."/>
            <person name="Hauser L."/>
            <person name="Kyrpides N."/>
            <person name="Lykidis A."/>
            <person name="Mesbah N.M."/>
            <person name="Wiegel J."/>
        </authorList>
    </citation>
    <scope>NUCLEOTIDE SEQUENCE [LARGE SCALE GENOMIC DNA]</scope>
    <source>
        <strain evidence="2">ATCC BAA-1301 / DSM 18059 / JW/NM-WN-LF</strain>
    </source>
</reference>
<gene>
    <name evidence="1" type="ordered locus">Nther_0385</name>
</gene>
<dbReference type="Proteomes" id="UP000001683">
    <property type="component" value="Chromosome"/>
</dbReference>
<dbReference type="RefSeq" id="WP_012446869.1">
    <property type="nucleotide sequence ID" value="NC_010718.1"/>
</dbReference>
<reference evidence="1 2" key="2">
    <citation type="journal article" date="2011" name="J. Bacteriol.">
        <title>Complete genome sequence of the anaerobic, halophilic alkalithermophile Natranaerobius thermophilus JW/NM-WN-LF.</title>
        <authorList>
            <person name="Zhao B."/>
            <person name="Mesbah N.M."/>
            <person name="Dalin E."/>
            <person name="Goodwin L."/>
            <person name="Nolan M."/>
            <person name="Pitluck S."/>
            <person name="Chertkov O."/>
            <person name="Brettin T.S."/>
            <person name="Han J."/>
            <person name="Larimer F.W."/>
            <person name="Land M.L."/>
            <person name="Hauser L."/>
            <person name="Kyrpides N."/>
            <person name="Wiegel J."/>
        </authorList>
    </citation>
    <scope>NUCLEOTIDE SEQUENCE [LARGE SCALE GENOMIC DNA]</scope>
    <source>
        <strain evidence="2">ATCC BAA-1301 / DSM 18059 / JW/NM-WN-LF</strain>
    </source>
</reference>
<dbReference type="HOGENOM" id="CLU_2383143_0_0_9"/>
<name>B2A5E7_NATTJ</name>
<evidence type="ECO:0000313" key="1">
    <source>
        <dbReference type="EMBL" id="ACB83981.1"/>
    </source>
</evidence>
<dbReference type="KEGG" id="nth:Nther_0385"/>
<proteinExistence type="predicted"/>
<keyword evidence="2" id="KW-1185">Reference proteome</keyword>
<accession>B2A5E7</accession>
<protein>
    <submittedName>
        <fullName evidence="1">Uncharacterized protein</fullName>
    </submittedName>
</protein>
<sequence>MSKVTSFHSTEILALTPTEIEERIEELLVERNRGELQPEGYFYDGIWYPSETQEKASCCFNINHKLELYDHCKTENHLKILAVETLIGSVKNFV</sequence>
<dbReference type="InParanoid" id="B2A5E7"/>
<dbReference type="AlphaFoldDB" id="B2A5E7"/>
<organism evidence="1 2">
    <name type="scientific">Natranaerobius thermophilus (strain ATCC BAA-1301 / DSM 18059 / JW/NM-WN-LF)</name>
    <dbReference type="NCBI Taxonomy" id="457570"/>
    <lineage>
        <taxon>Bacteria</taxon>
        <taxon>Bacillati</taxon>
        <taxon>Bacillota</taxon>
        <taxon>Clostridia</taxon>
        <taxon>Natranaerobiales</taxon>
        <taxon>Natranaerobiaceae</taxon>
        <taxon>Natranaerobius</taxon>
    </lineage>
</organism>